<keyword evidence="1" id="KW-0479">Metal-binding</keyword>
<dbReference type="InterPro" id="IPR014905">
    <property type="entry name" value="HIRAN"/>
</dbReference>
<evidence type="ECO:0000259" key="3">
    <source>
        <dbReference type="Pfam" id="PF08797"/>
    </source>
</evidence>
<evidence type="ECO:0000313" key="4">
    <source>
        <dbReference type="EMBL" id="KAK9759807.1"/>
    </source>
</evidence>
<comment type="caution">
    <text evidence="4">The sequence shown here is derived from an EMBL/GenBank/DDBJ whole genome shotgun (WGS) entry which is preliminary data.</text>
</comment>
<reference evidence="4 5" key="1">
    <citation type="submission" date="2023-04" db="EMBL/GenBank/DDBJ databases">
        <title>Genome of Basidiobolus ranarum AG-B5.</title>
        <authorList>
            <person name="Stajich J.E."/>
            <person name="Carter-House D."/>
            <person name="Gryganskyi A."/>
        </authorList>
    </citation>
    <scope>NUCLEOTIDE SEQUENCE [LARGE SCALE GENOMIC DNA]</scope>
    <source>
        <strain evidence="4 5">AG-B5</strain>
    </source>
</reference>
<protein>
    <recommendedName>
        <fullName evidence="3">HIRAN domain-containing protein</fullName>
    </recommendedName>
</protein>
<proteinExistence type="predicted"/>
<name>A0ABR2WE70_9FUNG</name>
<keyword evidence="5" id="KW-1185">Reference proteome</keyword>
<feature type="domain" description="HIRAN" evidence="3">
    <location>
        <begin position="149"/>
        <end position="205"/>
    </location>
</feature>
<evidence type="ECO:0000256" key="1">
    <source>
        <dbReference type="ARBA" id="ARBA00022723"/>
    </source>
</evidence>
<keyword evidence="2" id="KW-0378">Hydrolase</keyword>
<dbReference type="Pfam" id="PF08797">
    <property type="entry name" value="HIRAN"/>
    <property type="match status" value="1"/>
</dbReference>
<gene>
    <name evidence="4" type="ORF">K7432_016809</name>
</gene>
<evidence type="ECO:0000256" key="2">
    <source>
        <dbReference type="ARBA" id="ARBA00022801"/>
    </source>
</evidence>
<evidence type="ECO:0000313" key="5">
    <source>
        <dbReference type="Proteomes" id="UP001479436"/>
    </source>
</evidence>
<organism evidence="4 5">
    <name type="scientific">Basidiobolus ranarum</name>
    <dbReference type="NCBI Taxonomy" id="34480"/>
    <lineage>
        <taxon>Eukaryota</taxon>
        <taxon>Fungi</taxon>
        <taxon>Fungi incertae sedis</taxon>
        <taxon>Zoopagomycota</taxon>
        <taxon>Entomophthoromycotina</taxon>
        <taxon>Basidiobolomycetes</taxon>
        <taxon>Basidiobolales</taxon>
        <taxon>Basidiobolaceae</taxon>
        <taxon>Basidiobolus</taxon>
    </lineage>
</organism>
<sequence length="236" mass="26962">MLAKKWKPHPNSKDYSYCTNLVLNGWHVLKNNDSNLVVGLVNHSESKILSPNDINFLINNNLDFDPKYVDGTIYKFIIQVLNNNSDNPTSYTSKWFTDYNTCLDNMTTFDPKSYWKSFQTLISQNIVDNSGQIINLRNSKLNSDKYTFIVVGMKYRGNHSFSVGDKITLLEENNNPHDPNAIQVLVDNNHVAYVSRENAPTLRSIGVKHKVCTCLEVFSYSAKFVLECETRPNTPP</sequence>
<accession>A0ABR2WE70</accession>
<dbReference type="EMBL" id="JASJQH010003041">
    <property type="protein sequence ID" value="KAK9759807.1"/>
    <property type="molecule type" value="Genomic_DNA"/>
</dbReference>
<dbReference type="Proteomes" id="UP001479436">
    <property type="component" value="Unassembled WGS sequence"/>
</dbReference>
<dbReference type="Gene3D" id="3.30.70.2330">
    <property type="match status" value="1"/>
</dbReference>